<reference evidence="2" key="1">
    <citation type="submission" date="2020-10" db="EMBL/GenBank/DDBJ databases">
        <authorList>
            <person name="Gilroy R."/>
        </authorList>
    </citation>
    <scope>NUCLEOTIDE SEQUENCE</scope>
    <source>
        <strain evidence="2">10037</strain>
    </source>
</reference>
<dbReference type="InterPro" id="IPR007403">
    <property type="entry name" value="DUF456"/>
</dbReference>
<dbReference type="PANTHER" id="PTHR39165">
    <property type="entry name" value="IG HYPOTHETICAL 17883"/>
    <property type="match status" value="1"/>
</dbReference>
<accession>A0A9D9I5J6</accession>
<comment type="caution">
    <text evidence="2">The sequence shown here is derived from an EMBL/GenBank/DDBJ whole genome shotgun (WGS) entry which is preliminary data.</text>
</comment>
<keyword evidence="1" id="KW-0812">Transmembrane</keyword>
<feature type="transmembrane region" description="Helical" evidence="1">
    <location>
        <begin position="136"/>
        <end position="159"/>
    </location>
</feature>
<sequence>MVITDIIAVILGLAGMAGCILPALPGPPLSWTGLLLLYFWGGTNGKGDEMSLTILLVMLGLTAAVTILDYIVPAKLTKATGGSDASARGAMAGLLIGILLTPIGMLLGTFLGALIAEAHYTDKPLSQCLSAALGTFIGTILGTGLKLIVSTVIFIYIIIYL</sequence>
<proteinExistence type="predicted"/>
<dbReference type="EMBL" id="JADIME010000093">
    <property type="protein sequence ID" value="MBO8466077.1"/>
    <property type="molecule type" value="Genomic_DNA"/>
</dbReference>
<protein>
    <submittedName>
        <fullName evidence="2">DUF456 domain-containing protein</fullName>
    </submittedName>
</protein>
<dbReference type="PANTHER" id="PTHR39165:SF1">
    <property type="entry name" value="DUF456 DOMAIN-CONTAINING PROTEIN"/>
    <property type="match status" value="1"/>
</dbReference>
<feature type="transmembrane region" description="Helical" evidence="1">
    <location>
        <begin position="52"/>
        <end position="72"/>
    </location>
</feature>
<evidence type="ECO:0000313" key="3">
    <source>
        <dbReference type="Proteomes" id="UP000823597"/>
    </source>
</evidence>
<evidence type="ECO:0000313" key="2">
    <source>
        <dbReference type="EMBL" id="MBO8466077.1"/>
    </source>
</evidence>
<feature type="transmembrane region" description="Helical" evidence="1">
    <location>
        <begin position="93"/>
        <end position="116"/>
    </location>
</feature>
<dbReference type="Proteomes" id="UP000823597">
    <property type="component" value="Unassembled WGS sequence"/>
</dbReference>
<name>A0A9D9I5J6_9BACT</name>
<keyword evidence="1" id="KW-1133">Transmembrane helix</keyword>
<evidence type="ECO:0000256" key="1">
    <source>
        <dbReference type="SAM" id="Phobius"/>
    </source>
</evidence>
<reference evidence="2" key="2">
    <citation type="journal article" date="2021" name="PeerJ">
        <title>Extensive microbial diversity within the chicken gut microbiome revealed by metagenomics and culture.</title>
        <authorList>
            <person name="Gilroy R."/>
            <person name="Ravi A."/>
            <person name="Getino M."/>
            <person name="Pursley I."/>
            <person name="Horton D.L."/>
            <person name="Alikhan N.F."/>
            <person name="Baker D."/>
            <person name="Gharbi K."/>
            <person name="Hall N."/>
            <person name="Watson M."/>
            <person name="Adriaenssens E.M."/>
            <person name="Foster-Nyarko E."/>
            <person name="Jarju S."/>
            <person name="Secka A."/>
            <person name="Antonio M."/>
            <person name="Oren A."/>
            <person name="Chaudhuri R.R."/>
            <person name="La Ragione R."/>
            <person name="Hildebrand F."/>
            <person name="Pallen M.J."/>
        </authorList>
    </citation>
    <scope>NUCLEOTIDE SEQUENCE</scope>
    <source>
        <strain evidence="2">10037</strain>
    </source>
</reference>
<feature type="transmembrane region" description="Helical" evidence="1">
    <location>
        <begin position="7"/>
        <end position="40"/>
    </location>
</feature>
<dbReference type="AlphaFoldDB" id="A0A9D9I5J6"/>
<dbReference type="Pfam" id="PF04306">
    <property type="entry name" value="DUF456"/>
    <property type="match status" value="1"/>
</dbReference>
<gene>
    <name evidence="2" type="ORF">IAB93_08830</name>
</gene>
<keyword evidence="1" id="KW-0472">Membrane</keyword>
<organism evidence="2 3">
    <name type="scientific">Candidatus Merdivivens pullistercoris</name>
    <dbReference type="NCBI Taxonomy" id="2840873"/>
    <lineage>
        <taxon>Bacteria</taxon>
        <taxon>Pseudomonadati</taxon>
        <taxon>Bacteroidota</taxon>
        <taxon>Bacteroidia</taxon>
        <taxon>Bacteroidales</taxon>
        <taxon>Muribaculaceae</taxon>
        <taxon>Muribaculaceae incertae sedis</taxon>
        <taxon>Candidatus Merdivivens</taxon>
    </lineage>
</organism>